<reference evidence="3" key="1">
    <citation type="submission" date="2021-03" db="EMBL/GenBank/DDBJ databases">
        <authorList>
            <person name="Tagirdzhanova G."/>
        </authorList>
    </citation>
    <scope>NUCLEOTIDE SEQUENCE</scope>
</reference>
<keyword evidence="4" id="KW-1185">Reference proteome</keyword>
<proteinExistence type="predicted"/>
<dbReference type="AlphaFoldDB" id="A0A8H3G6E6"/>
<feature type="domain" description="DUF7907" evidence="2">
    <location>
        <begin position="31"/>
        <end position="179"/>
    </location>
</feature>
<sequence>MFNILTIALAGIYVATVASTPVNQKRQNGQQVIFRSDLKQGEGQSPEFKDVLLSHAKTNVTGQYDITFVDQAEKANADRGIVESHGIPLGIGNLTLYINMGTDKANPAGPQPVTLGATQQSAGWFYTVGGELKSASSVPQWDSWIICEGDQGYPRLYWVGVVDLTVHIPEYCSAVRLYADNV</sequence>
<dbReference type="EMBL" id="CAJPDR010000367">
    <property type="protein sequence ID" value="CAF9933988.1"/>
    <property type="molecule type" value="Genomic_DNA"/>
</dbReference>
<organism evidence="3 4">
    <name type="scientific">Alectoria fallacina</name>
    <dbReference type="NCBI Taxonomy" id="1903189"/>
    <lineage>
        <taxon>Eukaryota</taxon>
        <taxon>Fungi</taxon>
        <taxon>Dikarya</taxon>
        <taxon>Ascomycota</taxon>
        <taxon>Pezizomycotina</taxon>
        <taxon>Lecanoromycetes</taxon>
        <taxon>OSLEUM clade</taxon>
        <taxon>Lecanoromycetidae</taxon>
        <taxon>Lecanorales</taxon>
        <taxon>Lecanorineae</taxon>
        <taxon>Parmeliaceae</taxon>
        <taxon>Alectoria</taxon>
    </lineage>
</organism>
<evidence type="ECO:0000313" key="3">
    <source>
        <dbReference type="EMBL" id="CAF9933988.1"/>
    </source>
</evidence>
<accession>A0A8H3G6E6</accession>
<dbReference type="OrthoDB" id="5348556at2759"/>
<evidence type="ECO:0000256" key="1">
    <source>
        <dbReference type="SAM" id="SignalP"/>
    </source>
</evidence>
<dbReference type="InterPro" id="IPR057229">
    <property type="entry name" value="DUF7907"/>
</dbReference>
<evidence type="ECO:0000259" key="2">
    <source>
        <dbReference type="Pfam" id="PF25484"/>
    </source>
</evidence>
<feature type="chain" id="PRO_5034014350" description="DUF7907 domain-containing protein" evidence="1">
    <location>
        <begin position="20"/>
        <end position="182"/>
    </location>
</feature>
<protein>
    <recommendedName>
        <fullName evidence="2">DUF7907 domain-containing protein</fullName>
    </recommendedName>
</protein>
<evidence type="ECO:0000313" key="4">
    <source>
        <dbReference type="Proteomes" id="UP000664203"/>
    </source>
</evidence>
<gene>
    <name evidence="3" type="ORF">ALECFALPRED_005808</name>
</gene>
<keyword evidence="1" id="KW-0732">Signal</keyword>
<dbReference type="Pfam" id="PF25484">
    <property type="entry name" value="DUF7907"/>
    <property type="match status" value="1"/>
</dbReference>
<comment type="caution">
    <text evidence="3">The sequence shown here is derived from an EMBL/GenBank/DDBJ whole genome shotgun (WGS) entry which is preliminary data.</text>
</comment>
<name>A0A8H3G6E6_9LECA</name>
<feature type="signal peptide" evidence="1">
    <location>
        <begin position="1"/>
        <end position="19"/>
    </location>
</feature>
<dbReference type="Proteomes" id="UP000664203">
    <property type="component" value="Unassembled WGS sequence"/>
</dbReference>